<dbReference type="Pfam" id="PF20174">
    <property type="entry name" value="DUF6540"/>
    <property type="match status" value="1"/>
</dbReference>
<protein>
    <submittedName>
        <fullName evidence="1">Uncharacterized protein</fullName>
    </submittedName>
</protein>
<dbReference type="STRING" id="5539.A0A3E2GXU4"/>
<reference evidence="1 2" key="1">
    <citation type="submission" date="2018-05" db="EMBL/GenBank/DDBJ databases">
        <title>Draft genome sequence of Scytalidium lignicola DSM 105466, a ubiquitous saprotrophic fungus.</title>
        <authorList>
            <person name="Buettner E."/>
            <person name="Gebauer A.M."/>
            <person name="Hofrichter M."/>
            <person name="Liers C."/>
            <person name="Kellner H."/>
        </authorList>
    </citation>
    <scope>NUCLEOTIDE SEQUENCE [LARGE SCALE GENOMIC DNA]</scope>
    <source>
        <strain evidence="1 2">DSM 105466</strain>
    </source>
</reference>
<dbReference type="AlphaFoldDB" id="A0A3E2GXU4"/>
<evidence type="ECO:0000313" key="2">
    <source>
        <dbReference type="Proteomes" id="UP000258309"/>
    </source>
</evidence>
<comment type="caution">
    <text evidence="1">The sequence shown here is derived from an EMBL/GenBank/DDBJ whole genome shotgun (WGS) entry which is preliminary data.</text>
</comment>
<evidence type="ECO:0000313" key="1">
    <source>
        <dbReference type="EMBL" id="RFU25960.1"/>
    </source>
</evidence>
<accession>A0A3E2GXU4</accession>
<dbReference type="OrthoDB" id="4135672at2759"/>
<organism evidence="1 2">
    <name type="scientific">Scytalidium lignicola</name>
    <name type="common">Hyphomycete</name>
    <dbReference type="NCBI Taxonomy" id="5539"/>
    <lineage>
        <taxon>Eukaryota</taxon>
        <taxon>Fungi</taxon>
        <taxon>Dikarya</taxon>
        <taxon>Ascomycota</taxon>
        <taxon>Pezizomycotina</taxon>
        <taxon>Leotiomycetes</taxon>
        <taxon>Leotiomycetes incertae sedis</taxon>
        <taxon>Scytalidium</taxon>
    </lineage>
</organism>
<dbReference type="EMBL" id="NCSJ02000294">
    <property type="protein sequence ID" value="RFU25960.1"/>
    <property type="molecule type" value="Genomic_DNA"/>
</dbReference>
<sequence>MSYNVYKIKYTIAIPDPDMPSPRYHHVIFVETHADGGGVIHNVTGDITSGMHYETENSGRPENSETFFEKEYLGKTKAVDYLFNID</sequence>
<dbReference type="InterPro" id="IPR046670">
    <property type="entry name" value="DUF6540"/>
</dbReference>
<feature type="non-terminal residue" evidence="1">
    <location>
        <position position="1"/>
    </location>
</feature>
<name>A0A3E2GXU4_SCYLI</name>
<feature type="non-terminal residue" evidence="1">
    <location>
        <position position="86"/>
    </location>
</feature>
<gene>
    <name evidence="1" type="ORF">B7463_g10379</name>
</gene>
<keyword evidence="2" id="KW-1185">Reference proteome</keyword>
<proteinExistence type="predicted"/>
<dbReference type="Proteomes" id="UP000258309">
    <property type="component" value="Unassembled WGS sequence"/>
</dbReference>